<evidence type="ECO:0000313" key="7">
    <source>
        <dbReference type="Proteomes" id="UP000308652"/>
    </source>
</evidence>
<feature type="compositionally biased region" description="Polar residues" evidence="5">
    <location>
        <begin position="470"/>
        <end position="484"/>
    </location>
</feature>
<dbReference type="Pfam" id="PF08424">
    <property type="entry name" value="NRDE-2"/>
    <property type="match status" value="1"/>
</dbReference>
<feature type="region of interest" description="Disordered" evidence="5">
    <location>
        <begin position="468"/>
        <end position="488"/>
    </location>
</feature>
<dbReference type="EMBL" id="ML213611">
    <property type="protein sequence ID" value="TFK36838.1"/>
    <property type="molecule type" value="Genomic_DNA"/>
</dbReference>
<dbReference type="InterPro" id="IPR003107">
    <property type="entry name" value="HAT"/>
</dbReference>
<keyword evidence="7" id="KW-1185">Reference proteome</keyword>
<dbReference type="InterPro" id="IPR013633">
    <property type="entry name" value="NRDE-2"/>
</dbReference>
<feature type="compositionally biased region" description="Basic and acidic residues" evidence="5">
    <location>
        <begin position="27"/>
        <end position="42"/>
    </location>
</feature>
<reference evidence="6 7" key="1">
    <citation type="journal article" date="2019" name="Nat. Ecol. Evol.">
        <title>Megaphylogeny resolves global patterns of mushroom evolution.</title>
        <authorList>
            <person name="Varga T."/>
            <person name="Krizsan K."/>
            <person name="Foldi C."/>
            <person name="Dima B."/>
            <person name="Sanchez-Garcia M."/>
            <person name="Sanchez-Ramirez S."/>
            <person name="Szollosi G.J."/>
            <person name="Szarkandi J.G."/>
            <person name="Papp V."/>
            <person name="Albert L."/>
            <person name="Andreopoulos W."/>
            <person name="Angelini C."/>
            <person name="Antonin V."/>
            <person name="Barry K.W."/>
            <person name="Bougher N.L."/>
            <person name="Buchanan P."/>
            <person name="Buyck B."/>
            <person name="Bense V."/>
            <person name="Catcheside P."/>
            <person name="Chovatia M."/>
            <person name="Cooper J."/>
            <person name="Damon W."/>
            <person name="Desjardin D."/>
            <person name="Finy P."/>
            <person name="Geml J."/>
            <person name="Haridas S."/>
            <person name="Hughes K."/>
            <person name="Justo A."/>
            <person name="Karasinski D."/>
            <person name="Kautmanova I."/>
            <person name="Kiss B."/>
            <person name="Kocsube S."/>
            <person name="Kotiranta H."/>
            <person name="LaButti K.M."/>
            <person name="Lechner B.E."/>
            <person name="Liimatainen K."/>
            <person name="Lipzen A."/>
            <person name="Lukacs Z."/>
            <person name="Mihaltcheva S."/>
            <person name="Morgado L.N."/>
            <person name="Niskanen T."/>
            <person name="Noordeloos M.E."/>
            <person name="Ohm R.A."/>
            <person name="Ortiz-Santana B."/>
            <person name="Ovrebo C."/>
            <person name="Racz N."/>
            <person name="Riley R."/>
            <person name="Savchenko A."/>
            <person name="Shiryaev A."/>
            <person name="Soop K."/>
            <person name="Spirin V."/>
            <person name="Szebenyi C."/>
            <person name="Tomsovsky M."/>
            <person name="Tulloss R.E."/>
            <person name="Uehling J."/>
            <person name="Grigoriev I.V."/>
            <person name="Vagvolgyi C."/>
            <person name="Papp T."/>
            <person name="Martin F.M."/>
            <person name="Miettinen O."/>
            <person name="Hibbett D.S."/>
            <person name="Nagy L.G."/>
        </authorList>
    </citation>
    <scope>NUCLEOTIDE SEQUENCE [LARGE SCALE GENOMIC DNA]</scope>
    <source>
        <strain evidence="6 7">CBS 166.37</strain>
    </source>
</reference>
<comment type="similarity">
    <text evidence="2">Belongs to the NRDE2 family.</text>
</comment>
<gene>
    <name evidence="6" type="ORF">BDQ12DRAFT_685958</name>
</gene>
<accession>A0A5C3LY93</accession>
<dbReference type="GO" id="GO:0031048">
    <property type="term" value="P:regulatory ncRNA-mediated heterochromatin formation"/>
    <property type="evidence" value="ECO:0007669"/>
    <property type="project" value="TreeGrafter"/>
</dbReference>
<evidence type="ECO:0000256" key="2">
    <source>
        <dbReference type="ARBA" id="ARBA00009265"/>
    </source>
</evidence>
<feature type="compositionally biased region" description="Basic and acidic residues" evidence="5">
    <location>
        <begin position="76"/>
        <end position="89"/>
    </location>
</feature>
<dbReference type="GO" id="GO:0071013">
    <property type="term" value="C:catalytic step 2 spliceosome"/>
    <property type="evidence" value="ECO:0007669"/>
    <property type="project" value="TreeGrafter"/>
</dbReference>
<evidence type="ECO:0000256" key="3">
    <source>
        <dbReference type="ARBA" id="ARBA00022737"/>
    </source>
</evidence>
<protein>
    <submittedName>
        <fullName evidence="6">NRDE-2, necessary for RNA interference-domain-containing protein</fullName>
    </submittedName>
</protein>
<evidence type="ECO:0000256" key="1">
    <source>
        <dbReference type="ARBA" id="ARBA00004123"/>
    </source>
</evidence>
<feature type="compositionally biased region" description="Basic residues" evidence="5">
    <location>
        <begin position="62"/>
        <end position="75"/>
    </location>
</feature>
<dbReference type="SMART" id="SM00386">
    <property type="entry name" value="HAT"/>
    <property type="match status" value="4"/>
</dbReference>
<evidence type="ECO:0000256" key="5">
    <source>
        <dbReference type="SAM" id="MobiDB-lite"/>
    </source>
</evidence>
<dbReference type="OrthoDB" id="297219at2759"/>
<name>A0A5C3LY93_9AGAR</name>
<comment type="subcellular location">
    <subcellularLocation>
        <location evidence="1">Nucleus</location>
    </subcellularLocation>
</comment>
<keyword evidence="4" id="KW-0539">Nucleus</keyword>
<feature type="region of interest" description="Disordered" evidence="5">
    <location>
        <begin position="1"/>
        <end position="92"/>
    </location>
</feature>
<dbReference type="AlphaFoldDB" id="A0A5C3LY93"/>
<sequence length="1072" mass="120868">MAAPPSFSSFPASFSSFPEDDSGPSKSRSDRQKPLHDDQEKTKRVKKGRSKDKERHGEKDQQHRKHDKDRRHRHRSADESRDHADEQRHAAHNVAADSSRFFYSDRRGDHLNIQYGGLHSGDVPKYRLVDGGRSILGLSFSWTAVRRSGKGIEVGLRDRRKMSSLTDSSARALLAAPPTRRMLQTDVSTKYEEVNGFIRLPSRRGPQNAEESYRSITLSKENDSDSGSDSASEDVEEDSSTDDEGPTLSSLQETLKSLEHDITEDPGSVNNWLFLLTHTLSTIPITSKNATKARSEITLSILDRALSAHPRNSSSKLLRIKHLKAGEEIWHDSKLRAEWEDALKVGGVEIWMEWLEWRIRKGSKGLDGIMEDALRAMEAMGAGEEREIERLRIFWRCAVAFRNAGFTERAMAMFQAQAELTFEVPQGLDDLPLKLQLDELEEFWDSELPRVGERGSKGWDDWVRRGKPEVTSTASPASQPSNRPSELDPYRSWAADELRLDQGSVLPARSADDAAQFDPYSMVLFADIRPLLLSLNSAEAKDAFRVAWISAIGLHVPGFSLSSLNTSELDWDDRWSQGYLASSAYLNSIFPRDAGHNLLTADASAGVLIGREKEYSSSFGPVKSWAPGVIEPLDVFPSKPKAWRGMWGEEDVASVDIDFVRRLFVQMRFGNDDSRWDALRLSFEAAISIKGALKQSKELLSLARNSYSHWAAHAQLERMRAHLDDARRVYQTVLVASQPDQKVEVSQLWWNWAEMEWLAGEDEQALNVVLRAVGGDEGRSGMVILRAKRMLEEYVRSVNKRSEWKEREAWIKLRALLELLSGKEVSAMLSIFDEHLSSDSGNVEHESLTVGSVLMVYHYGVTLKRPIPPAILRDRVERALEEYPSNSILLGLFLEGEKGQGLWGRVRGILGESDGRPKSVARRVEEVWIAGWEKGRWAGEVERTRSGLAAAVENERTRASAVIWRIYIEFEIRAGELQRAKKLLFRAIGECPLVKELYLIAFGALRSVFSAHELNGLGDTMVERGMRLRRGLDEVLEGWGGVGLDGEGDRESEESGDEIEHNARELRRLMPY</sequence>
<organism evidence="6 7">
    <name type="scientific">Crucibulum laeve</name>
    <dbReference type="NCBI Taxonomy" id="68775"/>
    <lineage>
        <taxon>Eukaryota</taxon>
        <taxon>Fungi</taxon>
        <taxon>Dikarya</taxon>
        <taxon>Basidiomycota</taxon>
        <taxon>Agaricomycotina</taxon>
        <taxon>Agaricomycetes</taxon>
        <taxon>Agaricomycetidae</taxon>
        <taxon>Agaricales</taxon>
        <taxon>Agaricineae</taxon>
        <taxon>Nidulariaceae</taxon>
        <taxon>Crucibulum</taxon>
    </lineage>
</organism>
<dbReference type="Proteomes" id="UP000308652">
    <property type="component" value="Unassembled WGS sequence"/>
</dbReference>
<dbReference type="GO" id="GO:0006396">
    <property type="term" value="P:RNA processing"/>
    <property type="evidence" value="ECO:0007669"/>
    <property type="project" value="InterPro"/>
</dbReference>
<dbReference type="STRING" id="68775.A0A5C3LY93"/>
<dbReference type="Gene3D" id="1.25.40.10">
    <property type="entry name" value="Tetratricopeptide repeat domain"/>
    <property type="match status" value="1"/>
</dbReference>
<dbReference type="GO" id="GO:1902369">
    <property type="term" value="P:negative regulation of RNA catabolic process"/>
    <property type="evidence" value="ECO:0007669"/>
    <property type="project" value="TreeGrafter"/>
</dbReference>
<dbReference type="PANTHER" id="PTHR13471:SF0">
    <property type="entry name" value="NUCLEAR EXOSOME REGULATOR NRDE2"/>
    <property type="match status" value="1"/>
</dbReference>
<evidence type="ECO:0000256" key="4">
    <source>
        <dbReference type="ARBA" id="ARBA00023242"/>
    </source>
</evidence>
<proteinExistence type="inferred from homology"/>
<evidence type="ECO:0000313" key="6">
    <source>
        <dbReference type="EMBL" id="TFK36838.1"/>
    </source>
</evidence>
<dbReference type="InterPro" id="IPR011990">
    <property type="entry name" value="TPR-like_helical_dom_sf"/>
</dbReference>
<dbReference type="SUPFAM" id="SSF48452">
    <property type="entry name" value="TPR-like"/>
    <property type="match status" value="1"/>
</dbReference>
<feature type="compositionally biased region" description="Acidic residues" evidence="5">
    <location>
        <begin position="231"/>
        <end position="245"/>
    </location>
</feature>
<feature type="region of interest" description="Disordered" evidence="5">
    <location>
        <begin position="198"/>
        <end position="249"/>
    </location>
</feature>
<dbReference type="PANTHER" id="PTHR13471">
    <property type="entry name" value="TETRATRICOPEPTIDE-LIKE HELICAL"/>
    <property type="match status" value="1"/>
</dbReference>
<feature type="compositionally biased region" description="Low complexity" evidence="5">
    <location>
        <begin position="1"/>
        <end position="17"/>
    </location>
</feature>
<keyword evidence="3" id="KW-0677">Repeat</keyword>
<feature type="compositionally biased region" description="Basic and acidic residues" evidence="5">
    <location>
        <begin position="51"/>
        <end position="61"/>
    </location>
</feature>